<dbReference type="RefSeq" id="WP_135398611.1">
    <property type="nucleotide sequence ID" value="NZ_SRMB01000006.1"/>
</dbReference>
<dbReference type="AlphaFoldDB" id="A0A4Z0PY61"/>
<keyword evidence="2" id="KW-1185">Reference proteome</keyword>
<evidence type="ECO:0000313" key="1">
    <source>
        <dbReference type="EMBL" id="TGE22708.1"/>
    </source>
</evidence>
<comment type="caution">
    <text evidence="1">The sequence shown here is derived from an EMBL/GenBank/DDBJ whole genome shotgun (WGS) entry which is preliminary data.</text>
</comment>
<protein>
    <submittedName>
        <fullName evidence="1">Uncharacterized protein</fullName>
    </submittedName>
</protein>
<dbReference type="OrthoDB" id="884043at2"/>
<evidence type="ECO:0000313" key="2">
    <source>
        <dbReference type="Proteomes" id="UP000298471"/>
    </source>
</evidence>
<name>A0A4Z0PY61_9BACT</name>
<sequence length="153" mass="16243">MEQLTEAAFSAALIRLVVGSTVETVKAGPGTGSIFNLHLRTAAGELCHLMVYCAWKLLQAGHVACTWQDAEENLAAALLAHLGEMVVSARVSSGGDMVLSLQSGAELKLFVDSSAQDTPVDEYSSCDYFAQGAESIFSCIRGGFYQEQSKSSD</sequence>
<gene>
    <name evidence="1" type="ORF">E5K02_23545</name>
</gene>
<proteinExistence type="predicted"/>
<dbReference type="EMBL" id="SRMB01000006">
    <property type="protein sequence ID" value="TGE22708.1"/>
    <property type="molecule type" value="Genomic_DNA"/>
</dbReference>
<reference evidence="1 2" key="1">
    <citation type="submission" date="2019-04" db="EMBL/GenBank/DDBJ databases">
        <authorList>
            <person name="Feng G."/>
            <person name="Zhang J."/>
            <person name="Zhu H."/>
        </authorList>
    </citation>
    <scope>NUCLEOTIDE SEQUENCE [LARGE SCALE GENOMIC DNA]</scope>
    <source>
        <strain evidence="1 2">9PBR-1</strain>
    </source>
</reference>
<organism evidence="1 2">
    <name type="scientific">Hymenobacter metallicola</name>
    <dbReference type="NCBI Taxonomy" id="2563114"/>
    <lineage>
        <taxon>Bacteria</taxon>
        <taxon>Pseudomonadati</taxon>
        <taxon>Bacteroidota</taxon>
        <taxon>Cytophagia</taxon>
        <taxon>Cytophagales</taxon>
        <taxon>Hymenobacteraceae</taxon>
        <taxon>Hymenobacter</taxon>
    </lineage>
</organism>
<accession>A0A4Z0PY61</accession>
<dbReference type="Proteomes" id="UP000298471">
    <property type="component" value="Unassembled WGS sequence"/>
</dbReference>